<evidence type="ECO:0000313" key="2">
    <source>
        <dbReference type="Proteomes" id="UP001205890"/>
    </source>
</evidence>
<comment type="caution">
    <text evidence="1">The sequence shown here is derived from an EMBL/GenBank/DDBJ whole genome shotgun (WGS) entry which is preliminary data.</text>
</comment>
<accession>A0ABT1L8G8</accession>
<evidence type="ECO:0000313" key="1">
    <source>
        <dbReference type="EMBL" id="MCP8937795.1"/>
    </source>
</evidence>
<sequence length="155" mass="17058">MTSHSLIPTNAFAVEKRHLIGKKLSDLEHDEGVKILGGSCLEVSGYKSCSFGLSLVQFDNENVILLDTDQEINVKDGEKSIIVDAVMVKGNSISYPLNCRDRANSKSLFVAYGKDKQGPALTWKLSPIYQAWRVDIHNRKLVPVNPKNVICEGGA</sequence>
<name>A0ABT1L8G8_9HYPH</name>
<keyword evidence="2" id="KW-1185">Reference proteome</keyword>
<proteinExistence type="predicted"/>
<dbReference type="RefSeq" id="WP_254739118.1">
    <property type="nucleotide sequence ID" value="NZ_JANCLU010000003.1"/>
</dbReference>
<protein>
    <submittedName>
        <fullName evidence="1">Uncharacterized protein</fullName>
    </submittedName>
</protein>
<dbReference type="Proteomes" id="UP001205890">
    <property type="component" value="Unassembled WGS sequence"/>
</dbReference>
<reference evidence="1 2" key="1">
    <citation type="submission" date="2022-07" db="EMBL/GenBank/DDBJ databases">
        <authorList>
            <person name="Li W.-J."/>
            <person name="Deng Q.-Q."/>
        </authorList>
    </citation>
    <scope>NUCLEOTIDE SEQUENCE [LARGE SCALE GENOMIC DNA]</scope>
    <source>
        <strain evidence="1 2">SYSU M60028</strain>
    </source>
</reference>
<dbReference type="EMBL" id="JANCLU010000003">
    <property type="protein sequence ID" value="MCP8937795.1"/>
    <property type="molecule type" value="Genomic_DNA"/>
</dbReference>
<gene>
    <name evidence="1" type="ORF">NK718_04655</name>
</gene>
<organism evidence="1 2">
    <name type="scientific">Alsobacter ponti</name>
    <dbReference type="NCBI Taxonomy" id="2962936"/>
    <lineage>
        <taxon>Bacteria</taxon>
        <taxon>Pseudomonadati</taxon>
        <taxon>Pseudomonadota</taxon>
        <taxon>Alphaproteobacteria</taxon>
        <taxon>Hyphomicrobiales</taxon>
        <taxon>Alsobacteraceae</taxon>
        <taxon>Alsobacter</taxon>
    </lineage>
</organism>